<dbReference type="RefSeq" id="WP_076531913.1">
    <property type="nucleotide sequence ID" value="NZ_BMEH01000005.1"/>
</dbReference>
<keyword evidence="3" id="KW-1185">Reference proteome</keyword>
<dbReference type="AlphaFoldDB" id="A0A1N7PAA4"/>
<accession>A0A1N7PAA4</accession>
<dbReference type="PROSITE" id="PS50887">
    <property type="entry name" value="GGDEF"/>
    <property type="match status" value="1"/>
</dbReference>
<sequence>MADAAVEPVVSIGAGALGRGMPMHLCLDPSGLITSAGPTLAKIAPMPLVGLGFFTRFDLKRPIGIADIAGLRGSGQRLHLTLRGAADTGLRGLALALPDGGVLLNLSFGIDLPDAVRQHRLSDADFAPTDLAVELLYLIEVKTLVMAELHDLNRRLQGAKSVAEEQAQTDTLTGLRNRRAMDNRLAELIDAGAPFGLMHLDLDWFKQVNDTFGHAAGDHVLQHVARVLTGETRLHDIVARVGGDEFVIILPGLIDAARMHGIAHRIIDRLNEPIPFGDKVCSISASVGMAISSAYARPRPDRMLSDADQALYASKHAGRGRATVHSPDG</sequence>
<dbReference type="STRING" id="1086013.SAMN05421774_10593"/>
<evidence type="ECO:0000313" key="2">
    <source>
        <dbReference type="EMBL" id="SIT07470.1"/>
    </source>
</evidence>
<feature type="domain" description="GGDEF" evidence="1">
    <location>
        <begin position="193"/>
        <end position="327"/>
    </location>
</feature>
<dbReference type="PANTHER" id="PTHR46663:SF4">
    <property type="entry name" value="DIGUANYLATE CYCLASE DGCT-RELATED"/>
    <property type="match status" value="1"/>
</dbReference>
<reference evidence="2 3" key="1">
    <citation type="submission" date="2017-01" db="EMBL/GenBank/DDBJ databases">
        <authorList>
            <person name="Mah S.A."/>
            <person name="Swanson W.J."/>
            <person name="Moy G.W."/>
            <person name="Vacquier V.D."/>
        </authorList>
    </citation>
    <scope>NUCLEOTIDE SEQUENCE [LARGE SCALE GENOMIC DNA]</scope>
    <source>
        <strain evidence="2 3">DSM 26375</strain>
    </source>
</reference>
<dbReference type="InterPro" id="IPR043128">
    <property type="entry name" value="Rev_trsase/Diguanyl_cyclase"/>
</dbReference>
<proteinExistence type="predicted"/>
<evidence type="ECO:0000313" key="3">
    <source>
        <dbReference type="Proteomes" id="UP000186141"/>
    </source>
</evidence>
<dbReference type="NCBIfam" id="TIGR00254">
    <property type="entry name" value="GGDEF"/>
    <property type="match status" value="1"/>
</dbReference>
<dbReference type="Proteomes" id="UP000186141">
    <property type="component" value="Unassembled WGS sequence"/>
</dbReference>
<dbReference type="SMART" id="SM00267">
    <property type="entry name" value="GGDEF"/>
    <property type="match status" value="1"/>
</dbReference>
<dbReference type="InterPro" id="IPR052163">
    <property type="entry name" value="DGC-Regulatory_Protein"/>
</dbReference>
<dbReference type="Pfam" id="PF00990">
    <property type="entry name" value="GGDEF"/>
    <property type="match status" value="1"/>
</dbReference>
<dbReference type="InterPro" id="IPR029787">
    <property type="entry name" value="Nucleotide_cyclase"/>
</dbReference>
<dbReference type="Gene3D" id="3.30.70.270">
    <property type="match status" value="1"/>
</dbReference>
<dbReference type="EMBL" id="FTOT01000005">
    <property type="protein sequence ID" value="SIT07470.1"/>
    <property type="molecule type" value="Genomic_DNA"/>
</dbReference>
<organism evidence="2 3">
    <name type="scientific">Gemmobacter megaterium</name>
    <dbReference type="NCBI Taxonomy" id="1086013"/>
    <lineage>
        <taxon>Bacteria</taxon>
        <taxon>Pseudomonadati</taxon>
        <taxon>Pseudomonadota</taxon>
        <taxon>Alphaproteobacteria</taxon>
        <taxon>Rhodobacterales</taxon>
        <taxon>Paracoccaceae</taxon>
        <taxon>Gemmobacter</taxon>
    </lineage>
</organism>
<dbReference type="CDD" id="cd01949">
    <property type="entry name" value="GGDEF"/>
    <property type="match status" value="1"/>
</dbReference>
<name>A0A1N7PAA4_9RHOB</name>
<dbReference type="PANTHER" id="PTHR46663">
    <property type="entry name" value="DIGUANYLATE CYCLASE DGCT-RELATED"/>
    <property type="match status" value="1"/>
</dbReference>
<gene>
    <name evidence="2" type="ORF">SAMN05421774_10593</name>
</gene>
<dbReference type="OrthoDB" id="9812260at2"/>
<evidence type="ECO:0000259" key="1">
    <source>
        <dbReference type="PROSITE" id="PS50887"/>
    </source>
</evidence>
<dbReference type="InterPro" id="IPR000160">
    <property type="entry name" value="GGDEF_dom"/>
</dbReference>
<dbReference type="FunFam" id="3.30.70.270:FF:000001">
    <property type="entry name" value="Diguanylate cyclase domain protein"/>
    <property type="match status" value="1"/>
</dbReference>
<dbReference type="SUPFAM" id="SSF55073">
    <property type="entry name" value="Nucleotide cyclase"/>
    <property type="match status" value="1"/>
</dbReference>
<dbReference type="GO" id="GO:0003824">
    <property type="term" value="F:catalytic activity"/>
    <property type="evidence" value="ECO:0007669"/>
    <property type="project" value="UniProtKB-ARBA"/>
</dbReference>
<protein>
    <submittedName>
        <fullName evidence="2">Diguanylate cyclase (GGDEF) domain-containing protein</fullName>
    </submittedName>
</protein>